<evidence type="ECO:0000256" key="2">
    <source>
        <dbReference type="SAM" id="Phobius"/>
    </source>
</evidence>
<keyword evidence="2" id="KW-1133">Transmembrane helix</keyword>
<keyword evidence="2" id="KW-0812">Transmembrane</keyword>
<sequence>MKKILGQAFFAGYLTVLGFEIYLFHHYLEAALYGYWWTLTFCNNTKPTAATNLTGPSLTQVDVVSATFLTGSDGHQNVSRSDNWTSSTVSPAQRTGRNDCQGDYTLLFLKLAMCSQFVAGCGVALATYLAWMVGVRLQGQFLYHLSVAALFTDIVGFVAIMAWATGMVNEIFEYHWQFWPFIICYLYVLVAVLPLMAIHRDPRRTRIRTRPYRMTDADWVRWQRVQERRRQVDSLLEEAGGGDVIYSQTPDGSWRLTRWRHDDQGELLFQHTVTEMERRALNSDGADNPAHHNVSTTPATNTDQLSPDILLVIPGNGPSSGASTTGREQTTSAQPRTSDADDTPAPSSAAGAAANQGAPNQPEQEEDQEEDESSPLLPETGKPLVKRGAYGGQSFIAYNIALNEPRKLIIKITSHLCGWDRRQTSRPIRPAAVREDKDLMSSGYLATERINNSRYKNPMLTLIDFSLELSRVPNSSAVRAFARYYGDGYRYTPDKPTRCLQTIVTLRQLQPLDGYRYTPDNPTRCLQTIVTLRQLQPLDGYRYTPDKPTRCLQTIVTLRQLQPLDGYRYTPDRPTRCLQTIVTLQQLQPLDGYRYTPDRPTRCLQTIVTLQQLHLLDGYRYTPDRPTRCLQTIVTLQQLQLLDGYRYTPDRPTRCLQTIVTLQQLQPLDGYRYTPDRPTRCLQTIVMLRQLQPSDGYRYTPDRPTRCLQTIVTLQQLQLLDGYRYTPDRPTRCLQTIVTLQQLQPLDGYRYTPDNPTRCLQTILTHQQLQPLDGYRYTPDNPTRCLQTIVTLQQLQPLDGYRYTPDRPTRCLQTILTLQQLQPLDGYRYTPDKRTRCLQTILTLRQLQPSDGYRYTPDKPTRLP</sequence>
<evidence type="ECO:0000313" key="3">
    <source>
        <dbReference type="EMBL" id="KAK3762547.1"/>
    </source>
</evidence>
<feature type="compositionally biased region" description="Acidic residues" evidence="1">
    <location>
        <begin position="363"/>
        <end position="373"/>
    </location>
</feature>
<feature type="compositionally biased region" description="Polar residues" evidence="1">
    <location>
        <begin position="317"/>
        <end position="336"/>
    </location>
</feature>
<feature type="region of interest" description="Disordered" evidence="1">
    <location>
        <begin position="282"/>
        <end position="385"/>
    </location>
</feature>
<dbReference type="EMBL" id="JAWDGP010004696">
    <property type="protein sequence ID" value="KAK3762547.1"/>
    <property type="molecule type" value="Genomic_DNA"/>
</dbReference>
<gene>
    <name evidence="3" type="ORF">RRG08_006971</name>
</gene>
<organism evidence="3 4">
    <name type="scientific">Elysia crispata</name>
    <name type="common">lettuce slug</name>
    <dbReference type="NCBI Taxonomy" id="231223"/>
    <lineage>
        <taxon>Eukaryota</taxon>
        <taxon>Metazoa</taxon>
        <taxon>Spiralia</taxon>
        <taxon>Lophotrochozoa</taxon>
        <taxon>Mollusca</taxon>
        <taxon>Gastropoda</taxon>
        <taxon>Heterobranchia</taxon>
        <taxon>Euthyneura</taxon>
        <taxon>Panpulmonata</taxon>
        <taxon>Sacoglossa</taxon>
        <taxon>Placobranchoidea</taxon>
        <taxon>Plakobranchidae</taxon>
        <taxon>Elysia</taxon>
    </lineage>
</organism>
<dbReference type="AlphaFoldDB" id="A0AAE0Z4C4"/>
<feature type="compositionally biased region" description="Low complexity" evidence="1">
    <location>
        <begin position="343"/>
        <end position="362"/>
    </location>
</feature>
<feature type="compositionally biased region" description="Polar residues" evidence="1">
    <location>
        <begin position="293"/>
        <end position="305"/>
    </location>
</feature>
<keyword evidence="2" id="KW-0472">Membrane</keyword>
<evidence type="ECO:0000256" key="1">
    <source>
        <dbReference type="SAM" id="MobiDB-lite"/>
    </source>
</evidence>
<name>A0AAE0Z4C4_9GAST</name>
<comment type="caution">
    <text evidence="3">The sequence shown here is derived from an EMBL/GenBank/DDBJ whole genome shotgun (WGS) entry which is preliminary data.</text>
</comment>
<keyword evidence="4" id="KW-1185">Reference proteome</keyword>
<feature type="transmembrane region" description="Helical" evidence="2">
    <location>
        <begin position="141"/>
        <end position="164"/>
    </location>
</feature>
<evidence type="ECO:0000313" key="4">
    <source>
        <dbReference type="Proteomes" id="UP001283361"/>
    </source>
</evidence>
<feature type="transmembrane region" description="Helical" evidence="2">
    <location>
        <begin position="176"/>
        <end position="198"/>
    </location>
</feature>
<accession>A0AAE0Z4C4</accession>
<protein>
    <submittedName>
        <fullName evidence="3">Uncharacterized protein</fullName>
    </submittedName>
</protein>
<reference evidence="3" key="1">
    <citation type="journal article" date="2023" name="G3 (Bethesda)">
        <title>A reference genome for the long-term kleptoplast-retaining sea slug Elysia crispata morphotype clarki.</title>
        <authorList>
            <person name="Eastman K.E."/>
            <person name="Pendleton A.L."/>
            <person name="Shaikh M.A."/>
            <person name="Suttiyut T."/>
            <person name="Ogas R."/>
            <person name="Tomko P."/>
            <person name="Gavelis G."/>
            <person name="Widhalm J.R."/>
            <person name="Wisecaver J.H."/>
        </authorList>
    </citation>
    <scope>NUCLEOTIDE SEQUENCE</scope>
    <source>
        <strain evidence="3">ECLA1</strain>
    </source>
</reference>
<proteinExistence type="predicted"/>
<dbReference type="Proteomes" id="UP001283361">
    <property type="component" value="Unassembled WGS sequence"/>
</dbReference>
<feature type="transmembrane region" description="Helical" evidence="2">
    <location>
        <begin position="107"/>
        <end position="129"/>
    </location>
</feature>